<proteinExistence type="predicted"/>
<dbReference type="RefSeq" id="WP_124783647.1">
    <property type="nucleotide sequence ID" value="NZ_CP034171.1"/>
</dbReference>
<dbReference type="GO" id="GO:0000160">
    <property type="term" value="P:phosphorelay signal transduction system"/>
    <property type="evidence" value="ECO:0007669"/>
    <property type="project" value="InterPro"/>
</dbReference>
<dbReference type="InterPro" id="IPR011006">
    <property type="entry name" value="CheY-like_superfamily"/>
</dbReference>
<evidence type="ECO:0000313" key="3">
    <source>
        <dbReference type="Proteomes" id="UP000282297"/>
    </source>
</evidence>
<dbReference type="InterPro" id="IPR050595">
    <property type="entry name" value="Bact_response_regulator"/>
</dbReference>
<dbReference type="SUPFAM" id="SSF52172">
    <property type="entry name" value="CheY-like"/>
    <property type="match status" value="1"/>
</dbReference>
<dbReference type="AlphaFoldDB" id="A0A3G8X0V1"/>
<dbReference type="SMART" id="SM00448">
    <property type="entry name" value="REC"/>
    <property type="match status" value="1"/>
</dbReference>
<evidence type="ECO:0000256" key="1">
    <source>
        <dbReference type="ARBA" id="ARBA00022553"/>
    </source>
</evidence>
<organism evidence="2 3">
    <name type="scientific">Chryseobacterium taklimakanense</name>
    <dbReference type="NCBI Taxonomy" id="536441"/>
    <lineage>
        <taxon>Bacteria</taxon>
        <taxon>Pseudomonadati</taxon>
        <taxon>Bacteroidota</taxon>
        <taxon>Flavobacteriia</taxon>
        <taxon>Flavobacteriales</taxon>
        <taxon>Weeksellaceae</taxon>
        <taxon>Chryseobacterium group</taxon>
        <taxon>Chryseobacterium</taxon>
    </lineage>
</organism>
<gene>
    <name evidence="2" type="ORF">EIH08_00085</name>
</gene>
<dbReference type="OrthoDB" id="9789181at2"/>
<reference evidence="3" key="1">
    <citation type="submission" date="2018-11" db="EMBL/GenBank/DDBJ databases">
        <title>Proposal to divide the Flavobacteriaceae and reorganize its genera based on Amino Acid Identity values calculated from whole genome sequences.</title>
        <authorList>
            <person name="Nicholson A.C."/>
            <person name="Gulvik C.A."/>
            <person name="Whitney A.M."/>
            <person name="Humrighouse B.W."/>
            <person name="Bell M."/>
            <person name="Holmes B."/>
            <person name="Steigerwalt A.B."/>
            <person name="Villarma A."/>
            <person name="Sheth M."/>
            <person name="Batra D."/>
            <person name="Pryor J."/>
            <person name="Bernardet J.-F."/>
            <person name="Hugo C."/>
            <person name="Kampfer P."/>
            <person name="Newman J.D."/>
            <person name="McQuiston J.R."/>
        </authorList>
    </citation>
    <scope>NUCLEOTIDE SEQUENCE [LARGE SCALE GENOMIC DNA]</scope>
    <source>
        <strain evidence="3">H4753</strain>
    </source>
</reference>
<dbReference type="PANTHER" id="PTHR44591">
    <property type="entry name" value="STRESS RESPONSE REGULATOR PROTEIN 1"/>
    <property type="match status" value="1"/>
</dbReference>
<dbReference type="PROSITE" id="PS50110">
    <property type="entry name" value="RESPONSE_REGULATORY"/>
    <property type="match status" value="1"/>
</dbReference>
<dbReference type="Pfam" id="PF00072">
    <property type="entry name" value="Response_reg"/>
    <property type="match status" value="1"/>
</dbReference>
<dbReference type="InterPro" id="IPR001789">
    <property type="entry name" value="Sig_transdc_resp-reg_receiver"/>
</dbReference>
<dbReference type="Gene3D" id="3.40.50.2300">
    <property type="match status" value="1"/>
</dbReference>
<dbReference type="PANTHER" id="PTHR44591:SF3">
    <property type="entry name" value="RESPONSE REGULATORY DOMAIN-CONTAINING PROTEIN"/>
    <property type="match status" value="1"/>
</dbReference>
<name>A0A3G8X0V1_9FLAO</name>
<accession>A0A3G8X0V1</accession>
<evidence type="ECO:0000313" key="2">
    <source>
        <dbReference type="EMBL" id="AZI19332.1"/>
    </source>
</evidence>
<protein>
    <submittedName>
        <fullName evidence="2">Response regulator</fullName>
    </submittedName>
</protein>
<sequence>MSIIIVDDNADICGIVEYLLVTEGYKVRACTNPINIFEMVKQQKPKLIITDMMMSGLDGRDLVKKIKGDPQTSDIKIVMMSAIPNAEKMGKETGADDYIAKPFDSGDLLQKVKVFFP</sequence>
<dbReference type="EMBL" id="CP034171">
    <property type="protein sequence ID" value="AZI19332.1"/>
    <property type="molecule type" value="Genomic_DNA"/>
</dbReference>
<dbReference type="Proteomes" id="UP000282297">
    <property type="component" value="Chromosome"/>
</dbReference>
<keyword evidence="1" id="KW-0597">Phosphoprotein</keyword>